<gene>
    <name evidence="2" type="ORF">Slati_3591600</name>
</gene>
<comment type="similarity">
    <text evidence="1">Belongs to the ARG7 family.</text>
</comment>
<accession>A0AAW2TZ46</accession>
<comment type="caution">
    <text evidence="2">The sequence shown here is derived from an EMBL/GenBank/DDBJ whole genome shotgun (WGS) entry which is preliminary data.</text>
</comment>
<dbReference type="Pfam" id="PF02519">
    <property type="entry name" value="Auxin_inducible"/>
    <property type="match status" value="1"/>
</dbReference>
<reference evidence="2" key="2">
    <citation type="journal article" date="2024" name="Plant">
        <title>Genomic evolution and insights into agronomic trait innovations of Sesamum species.</title>
        <authorList>
            <person name="Miao H."/>
            <person name="Wang L."/>
            <person name="Qu L."/>
            <person name="Liu H."/>
            <person name="Sun Y."/>
            <person name="Le M."/>
            <person name="Wang Q."/>
            <person name="Wei S."/>
            <person name="Zheng Y."/>
            <person name="Lin W."/>
            <person name="Duan Y."/>
            <person name="Cao H."/>
            <person name="Xiong S."/>
            <person name="Wang X."/>
            <person name="Wei L."/>
            <person name="Li C."/>
            <person name="Ma Q."/>
            <person name="Ju M."/>
            <person name="Zhao R."/>
            <person name="Li G."/>
            <person name="Mu C."/>
            <person name="Tian Q."/>
            <person name="Mei H."/>
            <person name="Zhang T."/>
            <person name="Gao T."/>
            <person name="Zhang H."/>
        </authorList>
    </citation>
    <scope>NUCLEOTIDE SEQUENCE</scope>
    <source>
        <strain evidence="2">KEN1</strain>
    </source>
</reference>
<protein>
    <submittedName>
        <fullName evidence="2">Uncharacterized protein</fullName>
    </submittedName>
</protein>
<sequence>MNSQFSLPRSSRIPKTLVSVQTFSSVAEMGVLPYKFQRLFKKVSFNNDEYDHRRYEKLGNGDHRKQSRSPRGFIPIYVGEERKRYIVPTAAANSAAFKAMLDKYQDDITPFGPLEVPCSVAAFDHVLRRALDQTLNSNDDNNLEFLIRRKPIRFFFFQNLDKDFLSLIP</sequence>
<dbReference type="InterPro" id="IPR003676">
    <property type="entry name" value="SAUR_fam"/>
</dbReference>
<name>A0AAW2TZ46_9LAMI</name>
<dbReference type="PANTHER" id="PTHR31374">
    <property type="entry name" value="AUXIN-INDUCED PROTEIN-LIKE-RELATED"/>
    <property type="match status" value="1"/>
</dbReference>
<dbReference type="GO" id="GO:0009733">
    <property type="term" value="P:response to auxin"/>
    <property type="evidence" value="ECO:0007669"/>
    <property type="project" value="InterPro"/>
</dbReference>
<proteinExistence type="inferred from homology"/>
<evidence type="ECO:0000313" key="2">
    <source>
        <dbReference type="EMBL" id="KAL0410019.1"/>
    </source>
</evidence>
<organism evidence="2">
    <name type="scientific">Sesamum latifolium</name>
    <dbReference type="NCBI Taxonomy" id="2727402"/>
    <lineage>
        <taxon>Eukaryota</taxon>
        <taxon>Viridiplantae</taxon>
        <taxon>Streptophyta</taxon>
        <taxon>Embryophyta</taxon>
        <taxon>Tracheophyta</taxon>
        <taxon>Spermatophyta</taxon>
        <taxon>Magnoliopsida</taxon>
        <taxon>eudicotyledons</taxon>
        <taxon>Gunneridae</taxon>
        <taxon>Pentapetalae</taxon>
        <taxon>asterids</taxon>
        <taxon>lamiids</taxon>
        <taxon>Lamiales</taxon>
        <taxon>Pedaliaceae</taxon>
        <taxon>Sesamum</taxon>
    </lineage>
</organism>
<reference evidence="2" key="1">
    <citation type="submission" date="2020-06" db="EMBL/GenBank/DDBJ databases">
        <authorList>
            <person name="Li T."/>
            <person name="Hu X."/>
            <person name="Zhang T."/>
            <person name="Song X."/>
            <person name="Zhang H."/>
            <person name="Dai N."/>
            <person name="Sheng W."/>
            <person name="Hou X."/>
            <person name="Wei L."/>
        </authorList>
    </citation>
    <scope>NUCLEOTIDE SEQUENCE</scope>
    <source>
        <strain evidence="2">KEN1</strain>
        <tissue evidence="2">Leaf</tissue>
    </source>
</reference>
<dbReference type="EMBL" id="JACGWN010000013">
    <property type="protein sequence ID" value="KAL0410019.1"/>
    <property type="molecule type" value="Genomic_DNA"/>
</dbReference>
<evidence type="ECO:0000256" key="1">
    <source>
        <dbReference type="ARBA" id="ARBA00006974"/>
    </source>
</evidence>
<dbReference type="AlphaFoldDB" id="A0AAW2TZ46"/>
<dbReference type="PANTHER" id="PTHR31374:SF7">
    <property type="entry name" value="SAUR-LIKE AUXIN-RESPONSIVE PROTEIN FAMILY"/>
    <property type="match status" value="1"/>
</dbReference>